<keyword evidence="3" id="KW-0456">Lyase</keyword>
<name>A0A2A5T061_9GAMM</name>
<dbReference type="GO" id="GO:0008933">
    <property type="term" value="F:peptidoglycan lytic transglycosylase activity"/>
    <property type="evidence" value="ECO:0007669"/>
    <property type="project" value="TreeGrafter"/>
</dbReference>
<dbReference type="Gene3D" id="2.40.40.10">
    <property type="entry name" value="RlpA-like domain"/>
    <property type="match status" value="1"/>
</dbReference>
<dbReference type="Pfam" id="PF03562">
    <property type="entry name" value="MltA"/>
    <property type="match status" value="1"/>
</dbReference>
<dbReference type="Proteomes" id="UP000219020">
    <property type="component" value="Unassembled WGS sequence"/>
</dbReference>
<sequence>MNRILCITVLFLLLAGCVLPTDRGQRYIDGSFDEVLNSVSLLVLDKPQNNFLFLAQLEKIETISPVLSISHEPLYTSVKAWLSESGNPTTLTEYNIRFEQMGGIDGYGNVLFTGYFSPKIKLRHKPNLLYRYPIYSIPICQTLCPTRKEIYNGALDGLGLELGYSASLIDNFIMEIQGSGLIHFTDTEQLSYFSYGGKNGHPYVSIGKILIERDEVPQESMSLEAIKDWVDTQDEKTVVELLNHNTSYVFFLPKAVAPVTGTAGIPLISGVAVAADRTFFPMGTILLAEVPQLDEQGSWNGQHVLKLLIVLDTGSAVKKNHLDLYHGVGDEAGIKAGHQKYFGRVWKLINLKAPNGVG</sequence>
<evidence type="ECO:0000256" key="4">
    <source>
        <dbReference type="ARBA" id="ARBA00023316"/>
    </source>
</evidence>
<keyword evidence="8" id="KW-1185">Reference proteome</keyword>
<dbReference type="CDD" id="cd14485">
    <property type="entry name" value="mltA_like_LT_A"/>
    <property type="match status" value="1"/>
</dbReference>
<dbReference type="PROSITE" id="PS51257">
    <property type="entry name" value="PROKAR_LIPOPROTEIN"/>
    <property type="match status" value="1"/>
</dbReference>
<comment type="catalytic activity">
    <reaction evidence="1">
        <text>Exolytic cleavage of the (1-&gt;4)-beta-glycosidic linkage between N-acetylmuramic acid (MurNAc) and N-acetylglucosamine (GlcNAc) residues in peptidoglycan, from either the reducing or the non-reducing ends of the peptidoglycan chains, with concomitant formation of a 1,6-anhydrobond in the MurNAc residue.</text>
        <dbReference type="EC" id="4.2.2.n1"/>
    </reaction>
</comment>
<accession>A0A2A5T061</accession>
<dbReference type="GO" id="GO:0009253">
    <property type="term" value="P:peptidoglycan catabolic process"/>
    <property type="evidence" value="ECO:0007669"/>
    <property type="project" value="TreeGrafter"/>
</dbReference>
<dbReference type="PANTHER" id="PTHR30124:SF0">
    <property type="entry name" value="MEMBRANE-BOUND LYTIC MUREIN TRANSGLYCOSYLASE A"/>
    <property type="match status" value="1"/>
</dbReference>
<evidence type="ECO:0000313" key="8">
    <source>
        <dbReference type="Proteomes" id="UP000219020"/>
    </source>
</evidence>
<protein>
    <recommendedName>
        <fullName evidence="2">peptidoglycan lytic exotransglycosylase</fullName>
        <ecNumber evidence="2">4.2.2.n1</ecNumber>
    </recommendedName>
    <alternativeName>
        <fullName evidence="5">Murein hydrolase A</fullName>
    </alternativeName>
</protein>
<reference evidence="8" key="1">
    <citation type="submission" date="2017-04" db="EMBL/GenBank/DDBJ databases">
        <title>Genome evolution of the luminous symbionts of deep sea anglerfish.</title>
        <authorList>
            <person name="Hendry T.A."/>
        </authorList>
    </citation>
    <scope>NUCLEOTIDE SEQUENCE [LARGE SCALE GENOMIC DNA]</scope>
</reference>
<dbReference type="EMBL" id="NBYY01000034">
    <property type="protein sequence ID" value="PCS21498.1"/>
    <property type="molecule type" value="Genomic_DNA"/>
</dbReference>
<keyword evidence="4" id="KW-0961">Cell wall biogenesis/degradation</keyword>
<dbReference type="InterPro" id="IPR010611">
    <property type="entry name" value="3D_dom"/>
</dbReference>
<dbReference type="AlphaFoldDB" id="A0A2A5T061"/>
<dbReference type="GO" id="GO:0009254">
    <property type="term" value="P:peptidoglycan turnover"/>
    <property type="evidence" value="ECO:0007669"/>
    <property type="project" value="InterPro"/>
</dbReference>
<dbReference type="InterPro" id="IPR036908">
    <property type="entry name" value="RlpA-like_sf"/>
</dbReference>
<evidence type="ECO:0000256" key="2">
    <source>
        <dbReference type="ARBA" id="ARBA00012587"/>
    </source>
</evidence>
<dbReference type="InterPro" id="IPR005300">
    <property type="entry name" value="MltA_B"/>
</dbReference>
<dbReference type="SMART" id="SM00925">
    <property type="entry name" value="MltA"/>
    <property type="match status" value="1"/>
</dbReference>
<dbReference type="EC" id="4.2.2.n1" evidence="2"/>
<proteinExistence type="predicted"/>
<evidence type="ECO:0000256" key="1">
    <source>
        <dbReference type="ARBA" id="ARBA00001420"/>
    </source>
</evidence>
<evidence type="ECO:0000256" key="5">
    <source>
        <dbReference type="ARBA" id="ARBA00030918"/>
    </source>
</evidence>
<organism evidence="7 8">
    <name type="scientific">Candidatus Enterovibrio escicola</name>
    <dbReference type="NCBI Taxonomy" id="1927127"/>
    <lineage>
        <taxon>Bacteria</taxon>
        <taxon>Pseudomonadati</taxon>
        <taxon>Pseudomonadota</taxon>
        <taxon>Gammaproteobacteria</taxon>
        <taxon>Vibrionales</taxon>
        <taxon>Vibrionaceae</taxon>
        <taxon>Enterovibrio</taxon>
    </lineage>
</organism>
<dbReference type="Gene3D" id="2.40.240.50">
    <property type="entry name" value="Barwin-like endoglucanases"/>
    <property type="match status" value="1"/>
</dbReference>
<comment type="caution">
    <text evidence="7">The sequence shown here is derived from an EMBL/GenBank/DDBJ whole genome shotgun (WGS) entry which is preliminary data.</text>
</comment>
<dbReference type="PANTHER" id="PTHR30124">
    <property type="entry name" value="MEMBRANE-BOUND LYTIC MUREIN TRANSGLYCOSYLASE A"/>
    <property type="match status" value="1"/>
</dbReference>
<evidence type="ECO:0000259" key="6">
    <source>
        <dbReference type="SMART" id="SM00925"/>
    </source>
</evidence>
<evidence type="ECO:0000313" key="7">
    <source>
        <dbReference type="EMBL" id="PCS21498.1"/>
    </source>
</evidence>
<dbReference type="GO" id="GO:0004553">
    <property type="term" value="F:hydrolase activity, hydrolyzing O-glycosyl compounds"/>
    <property type="evidence" value="ECO:0007669"/>
    <property type="project" value="InterPro"/>
</dbReference>
<gene>
    <name evidence="7" type="ORF">BTN49_3038</name>
</gene>
<dbReference type="InterPro" id="IPR026044">
    <property type="entry name" value="MltA"/>
</dbReference>
<dbReference type="GO" id="GO:0019867">
    <property type="term" value="C:outer membrane"/>
    <property type="evidence" value="ECO:0007669"/>
    <property type="project" value="InterPro"/>
</dbReference>
<dbReference type="GO" id="GO:0071555">
    <property type="term" value="P:cell wall organization"/>
    <property type="evidence" value="ECO:0007669"/>
    <property type="project" value="UniProtKB-KW"/>
</dbReference>
<dbReference type="SUPFAM" id="SSF50685">
    <property type="entry name" value="Barwin-like endoglucanases"/>
    <property type="match status" value="1"/>
</dbReference>
<dbReference type="NCBIfam" id="NF008366">
    <property type="entry name" value="PRK11162.1"/>
    <property type="match status" value="1"/>
</dbReference>
<dbReference type="OrthoDB" id="9783686at2"/>
<dbReference type="RefSeq" id="WP_097357266.1">
    <property type="nucleotide sequence ID" value="NZ_CAWNJE010000022.1"/>
</dbReference>
<feature type="domain" description="Lytic transglycosylase MltA" evidence="6">
    <location>
        <begin position="119"/>
        <end position="252"/>
    </location>
</feature>
<dbReference type="Pfam" id="PF06725">
    <property type="entry name" value="3D"/>
    <property type="match status" value="1"/>
</dbReference>
<dbReference type="CDD" id="cd14668">
    <property type="entry name" value="mlta_B"/>
    <property type="match status" value="1"/>
</dbReference>
<dbReference type="GeneID" id="66952570"/>
<evidence type="ECO:0000256" key="3">
    <source>
        <dbReference type="ARBA" id="ARBA00023239"/>
    </source>
</evidence>